<dbReference type="Proteomes" id="UP000295274">
    <property type="component" value="Unassembled WGS sequence"/>
</dbReference>
<dbReference type="RefSeq" id="WP_133672238.1">
    <property type="nucleotide sequence ID" value="NZ_SNZW01000013.1"/>
</dbReference>
<sequence length="100" mass="12070">MIARIWEGKTKIEHLNEYEDFMKVRAIPDYSKTTGFVKLMFLKNTDKHFAYFKLITVWDNLEVIKNFAGQDYEIAKYYPEDKNYLIDFPEKVTHFEIFAD</sequence>
<comment type="caution">
    <text evidence="1">The sequence shown here is derived from an EMBL/GenBank/DDBJ whole genome shotgun (WGS) entry which is preliminary data.</text>
</comment>
<accession>A0A4R7DA37</accession>
<dbReference type="SUPFAM" id="SSF54909">
    <property type="entry name" value="Dimeric alpha+beta barrel"/>
    <property type="match status" value="1"/>
</dbReference>
<proteinExistence type="predicted"/>
<name>A0A4R7DA37_9FLAO</name>
<protein>
    <recommendedName>
        <fullName evidence="3">Antibiotic biosynthesis monooxygenase</fullName>
    </recommendedName>
</protein>
<evidence type="ECO:0000313" key="1">
    <source>
        <dbReference type="EMBL" id="TDS16724.1"/>
    </source>
</evidence>
<dbReference type="InterPro" id="IPR011008">
    <property type="entry name" value="Dimeric_a/b-barrel"/>
</dbReference>
<organism evidence="1 2">
    <name type="scientific">Maribacter caenipelagi</name>
    <dbReference type="NCBI Taxonomy" id="1447781"/>
    <lineage>
        <taxon>Bacteria</taxon>
        <taxon>Pseudomonadati</taxon>
        <taxon>Bacteroidota</taxon>
        <taxon>Flavobacteriia</taxon>
        <taxon>Flavobacteriales</taxon>
        <taxon>Flavobacteriaceae</taxon>
        <taxon>Maribacter</taxon>
    </lineage>
</organism>
<keyword evidence="2" id="KW-1185">Reference proteome</keyword>
<evidence type="ECO:0008006" key="3">
    <source>
        <dbReference type="Google" id="ProtNLM"/>
    </source>
</evidence>
<dbReference type="AlphaFoldDB" id="A0A4R7DA37"/>
<reference evidence="1 2" key="1">
    <citation type="submission" date="2019-03" db="EMBL/GenBank/DDBJ databases">
        <title>Genomic Encyclopedia of Type Strains, Phase III (KMG-III): the genomes of soil and plant-associated and newly described type strains.</title>
        <authorList>
            <person name="Whitman W."/>
        </authorList>
    </citation>
    <scope>NUCLEOTIDE SEQUENCE [LARGE SCALE GENOMIC DNA]</scope>
    <source>
        <strain evidence="1 2">CECT 8455</strain>
    </source>
</reference>
<dbReference type="OrthoDB" id="165208at2"/>
<gene>
    <name evidence="1" type="ORF">DFQ03_1207</name>
</gene>
<dbReference type="EMBL" id="SNZW01000013">
    <property type="protein sequence ID" value="TDS16724.1"/>
    <property type="molecule type" value="Genomic_DNA"/>
</dbReference>
<evidence type="ECO:0000313" key="2">
    <source>
        <dbReference type="Proteomes" id="UP000295274"/>
    </source>
</evidence>